<comment type="catalytic activity">
    <reaction evidence="12">
        <text>(2R,3R)-2,3-dihydroxy-3-methylpentanoate + NADP(+) = (S)-2-ethyl-2-hydroxy-3-oxobutanoate + NADPH + H(+)</text>
        <dbReference type="Rhea" id="RHEA:13493"/>
        <dbReference type="ChEBI" id="CHEBI:15378"/>
        <dbReference type="ChEBI" id="CHEBI:49256"/>
        <dbReference type="ChEBI" id="CHEBI:49258"/>
        <dbReference type="ChEBI" id="CHEBI:57783"/>
        <dbReference type="ChEBI" id="CHEBI:58349"/>
        <dbReference type="EC" id="1.1.1.86"/>
    </reaction>
</comment>
<feature type="binding site" evidence="12">
    <location>
        <position position="53"/>
    </location>
    <ligand>
        <name>NADP(+)</name>
        <dbReference type="ChEBI" id="CHEBI:58349"/>
    </ligand>
</feature>
<dbReference type="NCBIfam" id="TIGR00465">
    <property type="entry name" value="ilvC"/>
    <property type="match status" value="1"/>
</dbReference>
<dbReference type="Gene3D" id="3.40.50.720">
    <property type="entry name" value="NAD(P)-binding Rossmann-like Domain"/>
    <property type="match status" value="1"/>
</dbReference>
<reference evidence="16 17" key="1">
    <citation type="submission" date="2015-01" db="EMBL/GenBank/DDBJ databases">
        <title>Ahrensia donghaiensis sp. nov., a novel dimethylsulphoniopropionate-cleavage bacterium isolated from seawater and emended descriptions of the genus Ahrensia and Ahrensia kielensis.</title>
        <authorList>
            <person name="Liu J."/>
        </authorList>
    </citation>
    <scope>NUCLEOTIDE SEQUENCE [LARGE SCALE GENOMIC DNA]</scope>
    <source>
        <strain evidence="16 17">LZD062</strain>
    </source>
</reference>
<dbReference type="Proteomes" id="UP000038011">
    <property type="component" value="Unassembled WGS sequence"/>
</dbReference>
<evidence type="ECO:0000256" key="7">
    <source>
        <dbReference type="ARBA" id="ARBA00022842"/>
    </source>
</evidence>
<comment type="pathway">
    <text evidence="3 12">Amino-acid biosynthesis; L-isoleucine biosynthesis; L-isoleucine from 2-oxobutanoate: step 2/4.</text>
</comment>
<dbReference type="InterPro" id="IPR014359">
    <property type="entry name" value="KARI_prok"/>
</dbReference>
<feature type="binding site" evidence="12 13">
    <location>
        <position position="252"/>
    </location>
    <ligand>
        <name>substrate</name>
    </ligand>
</feature>
<dbReference type="PROSITE" id="PS51851">
    <property type="entry name" value="KARI_C"/>
    <property type="match status" value="1"/>
</dbReference>
<comment type="catalytic activity">
    <reaction evidence="11 12">
        <text>(2R)-2,3-dihydroxy-3-methylbutanoate + NADP(+) = (2S)-2-acetolactate + NADPH + H(+)</text>
        <dbReference type="Rhea" id="RHEA:22068"/>
        <dbReference type="ChEBI" id="CHEBI:15378"/>
        <dbReference type="ChEBI" id="CHEBI:49072"/>
        <dbReference type="ChEBI" id="CHEBI:57783"/>
        <dbReference type="ChEBI" id="CHEBI:58349"/>
        <dbReference type="ChEBI" id="CHEBI:58476"/>
        <dbReference type="EC" id="1.1.1.86"/>
    </reaction>
</comment>
<dbReference type="STRING" id="1514904.SU32_00700"/>
<dbReference type="GO" id="GO:0009099">
    <property type="term" value="P:L-valine biosynthetic process"/>
    <property type="evidence" value="ECO:0007669"/>
    <property type="project" value="UniProtKB-UniRule"/>
</dbReference>
<evidence type="ECO:0000256" key="2">
    <source>
        <dbReference type="ARBA" id="ARBA00004864"/>
    </source>
</evidence>
<evidence type="ECO:0000256" key="6">
    <source>
        <dbReference type="ARBA" id="ARBA00022723"/>
    </source>
</evidence>
<evidence type="ECO:0000256" key="4">
    <source>
        <dbReference type="ARBA" id="ARBA00010318"/>
    </source>
</evidence>
<protein>
    <recommendedName>
        <fullName evidence="12">Ketol-acid reductoisomerase (NADP(+))</fullName>
        <shortName evidence="12">KARI</shortName>
        <ecNumber evidence="12">1.1.1.86</ecNumber>
    </recommendedName>
    <alternativeName>
        <fullName evidence="12">Acetohydroxy-acid isomeroreductase</fullName>
        <shortName evidence="12">AHIR</shortName>
    </alternativeName>
    <alternativeName>
        <fullName evidence="12">Alpha-keto-beta-hydroxylacyl reductoisomerase</fullName>
    </alternativeName>
</protein>
<dbReference type="GO" id="GO:0016853">
    <property type="term" value="F:isomerase activity"/>
    <property type="evidence" value="ECO:0007669"/>
    <property type="project" value="UniProtKB-KW"/>
</dbReference>
<dbReference type="GO" id="GO:0005829">
    <property type="term" value="C:cytosol"/>
    <property type="evidence" value="ECO:0007669"/>
    <property type="project" value="TreeGrafter"/>
</dbReference>
<dbReference type="UniPathway" id="UPA00049">
    <property type="reaction ID" value="UER00060"/>
</dbReference>
<dbReference type="SUPFAM" id="SSF48179">
    <property type="entry name" value="6-phosphogluconate dehydrogenase C-terminal domain-like"/>
    <property type="match status" value="1"/>
</dbReference>
<feature type="binding site" evidence="12">
    <location>
        <position position="51"/>
    </location>
    <ligand>
        <name>NADP(+)</name>
        <dbReference type="ChEBI" id="CHEBI:58349"/>
    </ligand>
</feature>
<dbReference type="InterPro" id="IPR013023">
    <property type="entry name" value="KARI"/>
</dbReference>
<dbReference type="PATRIC" id="fig|1514904.3.peg.143"/>
<feature type="binding site" evidence="12 13">
    <location>
        <position position="191"/>
    </location>
    <ligand>
        <name>Mg(2+)</name>
        <dbReference type="ChEBI" id="CHEBI:18420"/>
        <label>1</label>
    </ligand>
</feature>
<evidence type="ECO:0000256" key="8">
    <source>
        <dbReference type="ARBA" id="ARBA00022857"/>
    </source>
</evidence>
<feature type="binding site" evidence="12">
    <location>
        <begin position="24"/>
        <end position="27"/>
    </location>
    <ligand>
        <name>NADP(+)</name>
        <dbReference type="ChEBI" id="CHEBI:58349"/>
    </ligand>
</feature>
<dbReference type="SUPFAM" id="SSF51735">
    <property type="entry name" value="NAD(P)-binding Rossmann-fold domains"/>
    <property type="match status" value="1"/>
</dbReference>
<dbReference type="AlphaFoldDB" id="A0A0M9GPS6"/>
<dbReference type="PROSITE" id="PS51850">
    <property type="entry name" value="KARI_N"/>
    <property type="match status" value="1"/>
</dbReference>
<dbReference type="GO" id="GO:0009097">
    <property type="term" value="P:isoleucine biosynthetic process"/>
    <property type="evidence" value="ECO:0007669"/>
    <property type="project" value="UniProtKB-UniRule"/>
</dbReference>
<dbReference type="EC" id="1.1.1.86" evidence="12"/>
<comment type="similarity">
    <text evidence="4 12 13">Belongs to the ketol-acid reductoisomerase family.</text>
</comment>
<evidence type="ECO:0000256" key="1">
    <source>
        <dbReference type="ARBA" id="ARBA00002172"/>
    </source>
</evidence>
<dbReference type="RefSeq" id="WP_053997393.1">
    <property type="nucleotide sequence ID" value="NZ_JXMU01000001.1"/>
</dbReference>
<dbReference type="EMBL" id="JXMU01000001">
    <property type="protein sequence ID" value="KPB02833.1"/>
    <property type="molecule type" value="Genomic_DNA"/>
</dbReference>
<feature type="binding site" evidence="12">
    <location>
        <position position="48"/>
    </location>
    <ligand>
        <name>NADP(+)</name>
        <dbReference type="ChEBI" id="CHEBI:58349"/>
    </ligand>
</feature>
<keyword evidence="6 12" id="KW-0479">Metal-binding</keyword>
<dbReference type="NCBIfam" id="NF004017">
    <property type="entry name" value="PRK05479.1"/>
    <property type="match status" value="1"/>
</dbReference>
<dbReference type="GO" id="GO:0004455">
    <property type="term" value="F:ketol-acid reductoisomerase activity"/>
    <property type="evidence" value="ECO:0007669"/>
    <property type="project" value="UniProtKB-UniRule"/>
</dbReference>
<evidence type="ECO:0000256" key="10">
    <source>
        <dbReference type="ARBA" id="ARBA00023304"/>
    </source>
</evidence>
<sequence>MRVYYDRDADLNLIKGKNVLIIGYGSQGRAHAMNLKDSGAENVRIALREGSTTALKAEADGFTVMNVADGAAWADLMMMATPDELQAGIYKEHVEANIKDGAAIAFAHGLNVHFGLIEPSKNIDVVMIAPKGPGHTVRGEYQKGGGVPCLIAIHQDSSGNAHDLALSYACGVGGGRSGIIETTFQEECETDLFGEQAVLCGGLVELIRAGYEVLTEAGYAPEMAYFECLHEVKLIVDLIYEGGIANMNYSISNTAEWGEYVTGPRIITEETKAEMKRVLHDIQTGKFTSEWMQEWHSGAAKFKGTRRMNDSHPIEETGEKLRAMMPWIKSNALVDKEKN</sequence>
<comment type="cofactor">
    <cofactor evidence="12">
        <name>Mg(2+)</name>
        <dbReference type="ChEBI" id="CHEBI:18420"/>
    </cofactor>
    <text evidence="12">Binds 2 magnesium ions per subunit.</text>
</comment>
<dbReference type="InterPro" id="IPR036291">
    <property type="entry name" value="NAD(P)-bd_dom_sf"/>
</dbReference>
<proteinExistence type="inferred from homology"/>
<dbReference type="Gene3D" id="6.10.240.10">
    <property type="match status" value="1"/>
</dbReference>
<evidence type="ECO:0000256" key="12">
    <source>
        <dbReference type="HAMAP-Rule" id="MF_00435"/>
    </source>
</evidence>
<evidence type="ECO:0000259" key="14">
    <source>
        <dbReference type="PROSITE" id="PS51850"/>
    </source>
</evidence>
<dbReference type="PANTHER" id="PTHR21371">
    <property type="entry name" value="KETOL-ACID REDUCTOISOMERASE, MITOCHONDRIAL"/>
    <property type="match status" value="1"/>
</dbReference>
<feature type="binding site" evidence="12 13">
    <location>
        <position position="195"/>
    </location>
    <ligand>
        <name>Mg(2+)</name>
        <dbReference type="ChEBI" id="CHEBI:18420"/>
        <label>1</label>
    </ligand>
</feature>
<dbReference type="InterPro" id="IPR000506">
    <property type="entry name" value="KARI_C"/>
</dbReference>
<evidence type="ECO:0000313" key="17">
    <source>
        <dbReference type="Proteomes" id="UP000038011"/>
    </source>
</evidence>
<feature type="binding site" evidence="12 13">
    <location>
        <position position="227"/>
    </location>
    <ligand>
        <name>Mg(2+)</name>
        <dbReference type="ChEBI" id="CHEBI:18420"/>
        <label>2</label>
    </ligand>
</feature>
<evidence type="ECO:0000256" key="9">
    <source>
        <dbReference type="ARBA" id="ARBA00023002"/>
    </source>
</evidence>
<dbReference type="PANTHER" id="PTHR21371:SF1">
    <property type="entry name" value="KETOL-ACID REDUCTOISOMERASE, MITOCHONDRIAL"/>
    <property type="match status" value="1"/>
</dbReference>
<dbReference type="UniPathway" id="UPA00047">
    <property type="reaction ID" value="UER00056"/>
</dbReference>
<dbReference type="Pfam" id="PF07991">
    <property type="entry name" value="KARI_N"/>
    <property type="match status" value="1"/>
</dbReference>
<keyword evidence="7 12" id="KW-0460">Magnesium</keyword>
<evidence type="ECO:0000313" key="16">
    <source>
        <dbReference type="EMBL" id="KPB02833.1"/>
    </source>
</evidence>
<feature type="active site" evidence="12">
    <location>
        <position position="108"/>
    </location>
</feature>
<dbReference type="Pfam" id="PF01450">
    <property type="entry name" value="KARI_C"/>
    <property type="match status" value="1"/>
</dbReference>
<dbReference type="NCBIfam" id="NF009940">
    <property type="entry name" value="PRK13403.1"/>
    <property type="match status" value="1"/>
</dbReference>
<organism evidence="16 17">
    <name type="scientific">Ahrensia marina</name>
    <dbReference type="NCBI Taxonomy" id="1514904"/>
    <lineage>
        <taxon>Bacteria</taxon>
        <taxon>Pseudomonadati</taxon>
        <taxon>Pseudomonadota</taxon>
        <taxon>Alphaproteobacteria</taxon>
        <taxon>Hyphomicrobiales</taxon>
        <taxon>Ahrensiaceae</taxon>
        <taxon>Ahrensia</taxon>
    </lineage>
</organism>
<keyword evidence="9 12" id="KW-0560">Oxidoreductase</keyword>
<keyword evidence="10 12" id="KW-0100">Branched-chain amino acid biosynthesis</keyword>
<evidence type="ECO:0000256" key="11">
    <source>
        <dbReference type="ARBA" id="ARBA00049021"/>
    </source>
</evidence>
<comment type="caution">
    <text evidence="12">Lacks conserved residue(s) required for the propagation of feature annotation.</text>
</comment>
<dbReference type="OrthoDB" id="9804088at2"/>
<evidence type="ECO:0000259" key="15">
    <source>
        <dbReference type="PROSITE" id="PS51851"/>
    </source>
</evidence>
<keyword evidence="5 12" id="KW-0028">Amino-acid biosynthesis</keyword>
<dbReference type="PIRSF" id="PIRSF000116">
    <property type="entry name" value="IlvC_gammaproteo"/>
    <property type="match status" value="1"/>
</dbReference>
<dbReference type="GO" id="GO:0000287">
    <property type="term" value="F:magnesium ion binding"/>
    <property type="evidence" value="ECO:0007669"/>
    <property type="project" value="UniProtKB-UniRule"/>
</dbReference>
<feature type="binding site" evidence="12 13">
    <location>
        <position position="191"/>
    </location>
    <ligand>
        <name>Mg(2+)</name>
        <dbReference type="ChEBI" id="CHEBI:18420"/>
        <label>2</label>
    </ligand>
</feature>
<feature type="domain" description="KARI N-terminal Rossmann" evidence="14">
    <location>
        <begin position="1"/>
        <end position="182"/>
    </location>
</feature>
<evidence type="ECO:0000256" key="3">
    <source>
        <dbReference type="ARBA" id="ARBA00004885"/>
    </source>
</evidence>
<feature type="binding site" evidence="12">
    <location>
        <position position="134"/>
    </location>
    <ligand>
        <name>NADP(+)</name>
        <dbReference type="ChEBI" id="CHEBI:58349"/>
    </ligand>
</feature>
<feature type="domain" description="KARI C-terminal knotted" evidence="15">
    <location>
        <begin position="183"/>
        <end position="328"/>
    </location>
</feature>
<name>A0A0M9GPS6_9HYPH</name>
<keyword evidence="16" id="KW-0413">Isomerase</keyword>
<evidence type="ECO:0000256" key="13">
    <source>
        <dbReference type="PROSITE-ProRule" id="PRU01198"/>
    </source>
</evidence>
<comment type="caution">
    <text evidence="16">The sequence shown here is derived from an EMBL/GenBank/DDBJ whole genome shotgun (WGS) entry which is preliminary data.</text>
</comment>
<accession>A0A0M9GPS6</accession>
<keyword evidence="8 12" id="KW-0521">NADP</keyword>
<feature type="binding site" evidence="12 13">
    <location>
        <position position="231"/>
    </location>
    <ligand>
        <name>Mg(2+)</name>
        <dbReference type="ChEBI" id="CHEBI:18420"/>
        <label>2</label>
    </ligand>
</feature>
<gene>
    <name evidence="12" type="primary">ilvC</name>
    <name evidence="16" type="ORF">SU32_00700</name>
</gene>
<comment type="function">
    <text evidence="1 12">Involved in the biosynthesis of branched-chain amino acids (BCAA). Catalyzes an alkyl-migration followed by a ketol-acid reduction of (S)-2-acetolactate (S2AL) to yield (R)-2,3-dihydroxy-isovalerate. In the isomerase reaction, S2AL is rearranged via a Mg-dependent methyl migration to produce 3-hydroxy-3-methyl-2-ketobutyrate (HMKB). In the reductase reaction, this 2-ketoacid undergoes a metal-dependent reduction by NADPH to yield (R)-2,3-dihydroxy-isovalerate.</text>
</comment>
<keyword evidence="17" id="KW-1185">Reference proteome</keyword>
<comment type="pathway">
    <text evidence="2 12">Amino-acid biosynthesis; L-valine biosynthesis; L-valine from pyruvate: step 2/4.</text>
</comment>
<evidence type="ECO:0000256" key="5">
    <source>
        <dbReference type="ARBA" id="ARBA00022605"/>
    </source>
</evidence>
<dbReference type="HAMAP" id="MF_00435">
    <property type="entry name" value="IlvC"/>
    <property type="match status" value="1"/>
</dbReference>
<dbReference type="InterPro" id="IPR008927">
    <property type="entry name" value="6-PGluconate_DH-like_C_sf"/>
</dbReference>
<dbReference type="GO" id="GO:0050661">
    <property type="term" value="F:NADP binding"/>
    <property type="evidence" value="ECO:0007669"/>
    <property type="project" value="InterPro"/>
</dbReference>
<dbReference type="FunFam" id="3.40.50.720:FF:000023">
    <property type="entry name" value="Ketol-acid reductoisomerase (NADP(+))"/>
    <property type="match status" value="1"/>
</dbReference>
<dbReference type="InterPro" id="IPR013116">
    <property type="entry name" value="KARI_N"/>
</dbReference>